<evidence type="ECO:0000313" key="2">
    <source>
        <dbReference type="EMBL" id="KAK8851957.1"/>
    </source>
</evidence>
<keyword evidence="3" id="KW-1185">Reference proteome</keyword>
<protein>
    <submittedName>
        <fullName evidence="2">Uncharacterized protein</fullName>
    </submittedName>
</protein>
<gene>
    <name evidence="2" type="ORF">PGQ11_014436</name>
</gene>
<sequence>MRSFNIAVSFLLSSAFTGVCFAEEAGATAKPITPTPTAPASCTTINRFGTKTHSCYTATAYTTPIGGCERLECPKPTEPIFCPLFIVESTVKVPCKTDCCPTTATTISTTPCPEPCPKCPTPTHVTTITTGCPK</sequence>
<accession>A0ABR2HSE4</accession>
<evidence type="ECO:0000313" key="3">
    <source>
        <dbReference type="Proteomes" id="UP001390339"/>
    </source>
</evidence>
<feature type="signal peptide" evidence="1">
    <location>
        <begin position="1"/>
        <end position="22"/>
    </location>
</feature>
<name>A0ABR2HSE4_9PEZI</name>
<organism evidence="2 3">
    <name type="scientific">Apiospora arundinis</name>
    <dbReference type="NCBI Taxonomy" id="335852"/>
    <lineage>
        <taxon>Eukaryota</taxon>
        <taxon>Fungi</taxon>
        <taxon>Dikarya</taxon>
        <taxon>Ascomycota</taxon>
        <taxon>Pezizomycotina</taxon>
        <taxon>Sordariomycetes</taxon>
        <taxon>Xylariomycetidae</taxon>
        <taxon>Amphisphaeriales</taxon>
        <taxon>Apiosporaceae</taxon>
        <taxon>Apiospora</taxon>
    </lineage>
</organism>
<dbReference type="EMBL" id="JAPCWZ010000009">
    <property type="protein sequence ID" value="KAK8851957.1"/>
    <property type="molecule type" value="Genomic_DNA"/>
</dbReference>
<feature type="chain" id="PRO_5047482740" evidence="1">
    <location>
        <begin position="23"/>
        <end position="134"/>
    </location>
</feature>
<proteinExistence type="predicted"/>
<keyword evidence="1" id="KW-0732">Signal</keyword>
<evidence type="ECO:0000256" key="1">
    <source>
        <dbReference type="SAM" id="SignalP"/>
    </source>
</evidence>
<comment type="caution">
    <text evidence="2">The sequence shown here is derived from an EMBL/GenBank/DDBJ whole genome shotgun (WGS) entry which is preliminary data.</text>
</comment>
<dbReference type="Proteomes" id="UP001390339">
    <property type="component" value="Unassembled WGS sequence"/>
</dbReference>
<reference evidence="2 3" key="1">
    <citation type="journal article" date="2024" name="IMA Fungus">
        <title>Apiospora arundinis, a panoply of carbohydrate-active enzymes and secondary metabolites.</title>
        <authorList>
            <person name="Sorensen T."/>
            <person name="Petersen C."/>
            <person name="Muurmann A.T."/>
            <person name="Christiansen J.V."/>
            <person name="Brundto M.L."/>
            <person name="Overgaard C.K."/>
            <person name="Boysen A.T."/>
            <person name="Wollenberg R.D."/>
            <person name="Larsen T.O."/>
            <person name="Sorensen J.L."/>
            <person name="Nielsen K.L."/>
            <person name="Sondergaard T.E."/>
        </authorList>
    </citation>
    <scope>NUCLEOTIDE SEQUENCE [LARGE SCALE GENOMIC DNA]</scope>
    <source>
        <strain evidence="2 3">AAU 773</strain>
    </source>
</reference>